<gene>
    <name evidence="7" type="primary">hrpA</name>
    <name evidence="7" type="ORF">ACFO7U_09460</name>
</gene>
<evidence type="ECO:0000313" key="8">
    <source>
        <dbReference type="Proteomes" id="UP001595836"/>
    </source>
</evidence>
<dbReference type="Proteomes" id="UP001595836">
    <property type="component" value="Unassembled WGS sequence"/>
</dbReference>
<dbReference type="PROSITE" id="PS51194">
    <property type="entry name" value="HELICASE_CTER"/>
    <property type="match status" value="1"/>
</dbReference>
<dbReference type="InterPro" id="IPR024590">
    <property type="entry name" value="HrpA_C"/>
</dbReference>
<dbReference type="Pfam" id="PF11898">
    <property type="entry name" value="DUF3418"/>
    <property type="match status" value="1"/>
</dbReference>
<dbReference type="Pfam" id="PF21010">
    <property type="entry name" value="HA2_C"/>
    <property type="match status" value="1"/>
</dbReference>
<dbReference type="InterPro" id="IPR010222">
    <property type="entry name" value="RNA_helicase_HrpA"/>
</dbReference>
<protein>
    <submittedName>
        <fullName evidence="7">ATP-dependent RNA helicase HrpA</fullName>
        <ecNumber evidence="7">3.6.4.13</ecNumber>
    </submittedName>
</protein>
<evidence type="ECO:0000256" key="3">
    <source>
        <dbReference type="ARBA" id="ARBA00022806"/>
    </source>
</evidence>
<comment type="caution">
    <text evidence="7">The sequence shown here is derived from an EMBL/GenBank/DDBJ whole genome shotgun (WGS) entry which is preliminary data.</text>
</comment>
<dbReference type="InterPro" id="IPR011709">
    <property type="entry name" value="DEAD-box_helicase_OB_fold"/>
</dbReference>
<dbReference type="SMART" id="SM00382">
    <property type="entry name" value="AAA"/>
    <property type="match status" value="1"/>
</dbReference>
<evidence type="ECO:0000256" key="1">
    <source>
        <dbReference type="ARBA" id="ARBA00022741"/>
    </source>
</evidence>
<sequence>MSSSSAPSTELRRARHELLARLDEVGTLDAHRLRPRIRRARADQLAELTDRVDKAAERLRRRADSIPTPEYPGQLPVSTRKDEIAEAIRGNQVVVIAGETGSGKTTQIPKICLELGRGVRGMIGHTQPRRLAARSVAERIAEELGVQIGGLVGSAVRFDDRTSPDTAVKLMTDGVLLAEIRRDRLLRAYDTIIIDEAHERSLNIDFLLGYLKQILPKRPDLKLIITSATIDPERFARHFADAGGRPAPVIEVSGRTYPVEIRYRPLQVEQGDTVIDLDPLDALADAVSELLREDDGDVLVFLSGEREIRDAEEVLRGRRFKNTEIFPLFARLTAAEQQKAFRAHSTRRVVLSTNIAETSVTVPGIRYVVDTGLARISRYSTRTKVQRLPIEPVSQASAAQRSGRCGRVADGICIRLYSEDDFESRPEFTDPEILRTNLASVILSMADLDLGPVDDFPFVEPPDRKSVRDGMTLLTELGALRIDDDERPHLTKVGREMAVLPVDPRLARMVVEGHRNGSLGDILVVVAALTVQDVRERPAEERDKADQLHSRFADKSSDFLGYLNLWRYITEQRRELSGSAFRRMCKAEYLHWLRIREWQDLTAQLRSICREQGWHPPSEHAVEDDLHKAILAGLLTNVGVRDEDTREFRGTRGIRFQVFPGSDLARKPPRWVMASELVETSRLWARDVARIDPAWIEQLGGHLVRSQYSEPHWSDAQGAAMAYEKVLLLGLAVVEARRILLSRVDAQLAREMFVRHGIVEGRWTTRVPAIIDNARAVEQARELETRSRRRDLVIDDESLVEFYLERLPADITSGRHLESWWKKKGHRDPAALRLTDEDIRTAEKAPDAAAFPPFWQQGERRFELHYEFEPGGAADGITVRIPLPQLSSVTAAGFEWLVPGLREELYTEMLRTLPKYLRRMCSPPAEYAGLLLNDVKPRSAPLPVALAEALSTRIGTTVDPREFRPEQLPDHLRVRFEVVDGDAVVDAGTDLRALRSRLTDKVRSTLNRQLIPDDGPHHEWTAETIGDLPPSVTGSVDGVEVTVYPGLRVATDGIHRVACTTEEERRATQTKSVLSLMTADLVAPSSILRGRPVEQRLALSQYPYGGIDALVSDASLAVCARLIAARQGATVLEVADFQELRATARAEVPGAVATSISTVVTALVRAQQVSARLAESQPTLADTVRPSLEYLTGKGFLARHPASVLPHLERHVRAVSMRLDLAEKAPGRHAELSARLARAESTVEEACAVLRARPGGARAIRDLRWMLAEYRVGLFAQSLGTAQSVSPERIDKAVRAALSQKSSR</sequence>
<feature type="domain" description="Helicase C-terminal" evidence="6">
    <location>
        <begin position="279"/>
        <end position="449"/>
    </location>
</feature>
<dbReference type="InterPro" id="IPR011545">
    <property type="entry name" value="DEAD/DEAH_box_helicase_dom"/>
</dbReference>
<dbReference type="CDD" id="cd17989">
    <property type="entry name" value="DEXHc_HrpA"/>
    <property type="match status" value="1"/>
</dbReference>
<dbReference type="CDD" id="cd18791">
    <property type="entry name" value="SF2_C_RHA"/>
    <property type="match status" value="1"/>
</dbReference>
<accession>A0ABV9PPJ7</accession>
<dbReference type="NCBIfam" id="TIGR01967">
    <property type="entry name" value="DEAH_box_HrpA"/>
    <property type="match status" value="1"/>
</dbReference>
<dbReference type="PANTHER" id="PTHR18934:SF99">
    <property type="entry name" value="ATP-DEPENDENT RNA HELICASE DHX37-RELATED"/>
    <property type="match status" value="1"/>
</dbReference>
<dbReference type="InterPro" id="IPR014001">
    <property type="entry name" value="Helicase_ATP-bd"/>
</dbReference>
<keyword evidence="4" id="KW-0067">ATP-binding</keyword>
<dbReference type="GO" id="GO:0003724">
    <property type="term" value="F:RNA helicase activity"/>
    <property type="evidence" value="ECO:0007669"/>
    <property type="project" value="UniProtKB-EC"/>
</dbReference>
<dbReference type="EC" id="3.6.4.13" evidence="7"/>
<evidence type="ECO:0000313" key="7">
    <source>
        <dbReference type="EMBL" id="MFC4755007.1"/>
    </source>
</evidence>
<dbReference type="SUPFAM" id="SSF52540">
    <property type="entry name" value="P-loop containing nucleoside triphosphate hydrolases"/>
    <property type="match status" value="1"/>
</dbReference>
<keyword evidence="1" id="KW-0547">Nucleotide-binding</keyword>
<dbReference type="EMBL" id="JBHSHP010000022">
    <property type="protein sequence ID" value="MFC4755007.1"/>
    <property type="molecule type" value="Genomic_DNA"/>
</dbReference>
<dbReference type="Pfam" id="PF00271">
    <property type="entry name" value="Helicase_C"/>
    <property type="match status" value="1"/>
</dbReference>
<feature type="domain" description="Helicase ATP-binding" evidence="5">
    <location>
        <begin position="85"/>
        <end position="248"/>
    </location>
</feature>
<dbReference type="InterPro" id="IPR007502">
    <property type="entry name" value="Helicase-assoc_dom"/>
</dbReference>
<evidence type="ECO:0000256" key="2">
    <source>
        <dbReference type="ARBA" id="ARBA00022801"/>
    </source>
</evidence>
<name>A0ABV9PPJ7_9ACTN</name>
<dbReference type="GO" id="GO:0016787">
    <property type="term" value="F:hydrolase activity"/>
    <property type="evidence" value="ECO:0007669"/>
    <property type="project" value="UniProtKB-KW"/>
</dbReference>
<keyword evidence="2 7" id="KW-0378">Hydrolase</keyword>
<dbReference type="Pfam" id="PF00270">
    <property type="entry name" value="DEAD"/>
    <property type="match status" value="1"/>
</dbReference>
<dbReference type="Gene3D" id="3.40.50.300">
    <property type="entry name" value="P-loop containing nucleotide triphosphate hydrolases"/>
    <property type="match status" value="2"/>
</dbReference>
<evidence type="ECO:0000259" key="6">
    <source>
        <dbReference type="PROSITE" id="PS51194"/>
    </source>
</evidence>
<evidence type="ECO:0000256" key="4">
    <source>
        <dbReference type="ARBA" id="ARBA00022840"/>
    </source>
</evidence>
<evidence type="ECO:0000259" key="5">
    <source>
        <dbReference type="PROSITE" id="PS51192"/>
    </source>
</evidence>
<proteinExistence type="predicted"/>
<dbReference type="NCBIfam" id="NF008348">
    <property type="entry name" value="PRK11131.1"/>
    <property type="match status" value="1"/>
</dbReference>
<dbReference type="SMART" id="SM00847">
    <property type="entry name" value="HA2"/>
    <property type="match status" value="1"/>
</dbReference>
<dbReference type="Gene3D" id="1.20.120.1080">
    <property type="match status" value="1"/>
</dbReference>
<dbReference type="SMART" id="SM00490">
    <property type="entry name" value="HELICc"/>
    <property type="match status" value="1"/>
</dbReference>
<dbReference type="Pfam" id="PF04408">
    <property type="entry name" value="WHD_HA2"/>
    <property type="match status" value="1"/>
</dbReference>
<dbReference type="InterPro" id="IPR003593">
    <property type="entry name" value="AAA+_ATPase"/>
</dbReference>
<keyword evidence="3 7" id="KW-0347">Helicase</keyword>
<dbReference type="SMART" id="SM00487">
    <property type="entry name" value="DEXDc"/>
    <property type="match status" value="1"/>
</dbReference>
<dbReference type="Pfam" id="PF07717">
    <property type="entry name" value="OB_NTP_bind"/>
    <property type="match status" value="1"/>
</dbReference>
<dbReference type="InterPro" id="IPR001650">
    <property type="entry name" value="Helicase_C-like"/>
</dbReference>
<dbReference type="InterPro" id="IPR048333">
    <property type="entry name" value="HA2_WH"/>
</dbReference>
<dbReference type="InterPro" id="IPR027417">
    <property type="entry name" value="P-loop_NTPase"/>
</dbReference>
<dbReference type="PROSITE" id="PS51192">
    <property type="entry name" value="HELICASE_ATP_BIND_1"/>
    <property type="match status" value="1"/>
</dbReference>
<reference evidence="8" key="1">
    <citation type="journal article" date="2019" name="Int. J. Syst. Evol. Microbiol.">
        <title>The Global Catalogue of Microorganisms (GCM) 10K type strain sequencing project: providing services to taxonomists for standard genome sequencing and annotation.</title>
        <authorList>
            <consortium name="The Broad Institute Genomics Platform"/>
            <consortium name="The Broad Institute Genome Sequencing Center for Infectious Disease"/>
            <person name="Wu L."/>
            <person name="Ma J."/>
        </authorList>
    </citation>
    <scope>NUCLEOTIDE SEQUENCE [LARGE SCALE GENOMIC DNA]</scope>
    <source>
        <strain evidence="8">JCM 11882</strain>
    </source>
</reference>
<dbReference type="RefSeq" id="WP_344991015.1">
    <property type="nucleotide sequence ID" value="NZ_BAABCD010000015.1"/>
</dbReference>
<dbReference type="PANTHER" id="PTHR18934">
    <property type="entry name" value="ATP-DEPENDENT RNA HELICASE"/>
    <property type="match status" value="1"/>
</dbReference>
<keyword evidence="8" id="KW-1185">Reference proteome</keyword>
<organism evidence="7 8">
    <name type="scientific">Dietzia aurantiaca</name>
    <dbReference type="NCBI Taxonomy" id="983873"/>
    <lineage>
        <taxon>Bacteria</taxon>
        <taxon>Bacillati</taxon>
        <taxon>Actinomycetota</taxon>
        <taxon>Actinomycetes</taxon>
        <taxon>Mycobacteriales</taxon>
        <taxon>Dietziaceae</taxon>
        <taxon>Dietzia</taxon>
    </lineage>
</organism>